<dbReference type="EMBL" id="VITK01000005">
    <property type="protein sequence ID" value="TWA98431.1"/>
    <property type="molecule type" value="Genomic_DNA"/>
</dbReference>
<accession>A0A560DMU5</accession>
<evidence type="ECO:0000313" key="3">
    <source>
        <dbReference type="Proteomes" id="UP000319949"/>
    </source>
</evidence>
<keyword evidence="3" id="KW-1185">Reference proteome</keyword>
<dbReference type="AlphaFoldDB" id="A0A560DMU5"/>
<feature type="region of interest" description="Disordered" evidence="1">
    <location>
        <begin position="1"/>
        <end position="26"/>
    </location>
</feature>
<organism evidence="2 3">
    <name type="scientific">Bradyrhizobium stylosanthis</name>
    <dbReference type="NCBI Taxonomy" id="1803665"/>
    <lineage>
        <taxon>Bacteria</taxon>
        <taxon>Pseudomonadati</taxon>
        <taxon>Pseudomonadota</taxon>
        <taxon>Alphaproteobacteria</taxon>
        <taxon>Hyphomicrobiales</taxon>
        <taxon>Nitrobacteraceae</taxon>
        <taxon>Bradyrhizobium</taxon>
    </lineage>
</organism>
<feature type="compositionally biased region" description="Polar residues" evidence="1">
    <location>
        <begin position="1"/>
        <end position="19"/>
    </location>
</feature>
<reference evidence="2 3" key="1">
    <citation type="submission" date="2019-06" db="EMBL/GenBank/DDBJ databases">
        <title>Genomic Encyclopedia of Type Strains, Phase IV (KMG-V): Genome sequencing to study the core and pangenomes of soil and plant-associated prokaryotes.</title>
        <authorList>
            <person name="Whitman W."/>
        </authorList>
    </citation>
    <scope>NUCLEOTIDE SEQUENCE [LARGE SCALE GENOMIC DNA]</scope>
    <source>
        <strain evidence="2 3">BR 510</strain>
    </source>
</reference>
<sequence length="83" mass="9095">MLQQSRAEQVLQDASTKASASLRAACQPGEVMTPPARMAAVRKRLDTMLEGVKSVRAALEDFYATLNDEQKAQFEAIGPRRTS</sequence>
<dbReference type="Pfam" id="PF07813">
    <property type="entry name" value="LTXXQ"/>
    <property type="match status" value="1"/>
</dbReference>
<name>A0A560DMU5_9BRAD</name>
<comment type="caution">
    <text evidence="2">The sequence shown here is derived from an EMBL/GenBank/DDBJ whole genome shotgun (WGS) entry which is preliminary data.</text>
</comment>
<gene>
    <name evidence="2" type="ORF">FBZ96_105107</name>
</gene>
<protein>
    <submittedName>
        <fullName evidence="2">LTXXQ motif family protein</fullName>
    </submittedName>
</protein>
<dbReference type="InterPro" id="IPR012899">
    <property type="entry name" value="LTXXQ"/>
</dbReference>
<evidence type="ECO:0000313" key="2">
    <source>
        <dbReference type="EMBL" id="TWA98431.1"/>
    </source>
</evidence>
<dbReference type="Proteomes" id="UP000319949">
    <property type="component" value="Unassembled WGS sequence"/>
</dbReference>
<proteinExistence type="predicted"/>
<dbReference type="GO" id="GO:0042597">
    <property type="term" value="C:periplasmic space"/>
    <property type="evidence" value="ECO:0007669"/>
    <property type="project" value="InterPro"/>
</dbReference>
<evidence type="ECO:0000256" key="1">
    <source>
        <dbReference type="SAM" id="MobiDB-lite"/>
    </source>
</evidence>